<evidence type="ECO:0008006" key="3">
    <source>
        <dbReference type="Google" id="ProtNLM"/>
    </source>
</evidence>
<dbReference type="Proteomes" id="UP000007029">
    <property type="component" value="Chromosome"/>
</dbReference>
<keyword evidence="2" id="KW-1185">Reference proteome</keyword>
<dbReference type="HOGENOM" id="CLU_145414_0_0_5"/>
<organism evidence="1 2">
    <name type="scientific">Roseobacter denitrificans (strain ATCC 33942 / OCh 114)</name>
    <name type="common">Erythrobacter sp. (strain OCh 114)</name>
    <name type="synonym">Roseobacter denitrificans</name>
    <dbReference type="NCBI Taxonomy" id="375451"/>
    <lineage>
        <taxon>Bacteria</taxon>
        <taxon>Pseudomonadati</taxon>
        <taxon>Pseudomonadota</taxon>
        <taxon>Alphaproteobacteria</taxon>
        <taxon>Rhodobacterales</taxon>
        <taxon>Roseobacteraceae</taxon>
        <taxon>Roseobacter</taxon>
    </lineage>
</organism>
<dbReference type="AlphaFoldDB" id="Q163L5"/>
<protein>
    <recommendedName>
        <fullName evidence="3">PH domain-containing protein</fullName>
    </recommendedName>
</protein>
<proteinExistence type="predicted"/>
<sequence>MLILLSITVDAAPWLMLAVAAFTLPALWELYSNPASGLDFRPDRITWFTGRRQAAINWCEIDRFRLDTRLDFSVRATAVLTSGRKIRLPYECTPHHALLEAALNARGVRTERHHFSLIG</sequence>
<dbReference type="STRING" id="375451.RD1_3329"/>
<name>Q163L5_ROSDO</name>
<evidence type="ECO:0000313" key="2">
    <source>
        <dbReference type="Proteomes" id="UP000007029"/>
    </source>
</evidence>
<dbReference type="EMBL" id="CP000362">
    <property type="protein sequence ID" value="ABG32828.1"/>
    <property type="molecule type" value="Genomic_DNA"/>
</dbReference>
<dbReference type="KEGG" id="rde:RD1_3329"/>
<reference evidence="1 2" key="1">
    <citation type="journal article" date="2007" name="J. Bacteriol.">
        <title>The complete genome sequence of Roseobacter denitrificans reveals a mixotrophic rather than photosynthetic metabolism.</title>
        <authorList>
            <person name="Swingley W.D."/>
            <person name="Sadekar S."/>
            <person name="Mastrian S.D."/>
            <person name="Matthies H.J."/>
            <person name="Hao J."/>
            <person name="Ramos H."/>
            <person name="Acharya C.R."/>
            <person name="Conrad A.L."/>
            <person name="Taylor H.L."/>
            <person name="Dejesa L.C."/>
            <person name="Shah M.K."/>
            <person name="O'huallachain M.E."/>
            <person name="Lince M.T."/>
            <person name="Blankenship R.E."/>
            <person name="Beatty J.T."/>
            <person name="Touchman J.W."/>
        </authorList>
    </citation>
    <scope>NUCLEOTIDE SEQUENCE [LARGE SCALE GENOMIC DNA]</scope>
    <source>
        <strain evidence="2">ATCC 33942 / OCh 114</strain>
    </source>
</reference>
<dbReference type="eggNOG" id="ENOG5032SN0">
    <property type="taxonomic scope" value="Bacteria"/>
</dbReference>
<accession>Q163L5</accession>
<evidence type="ECO:0000313" key="1">
    <source>
        <dbReference type="EMBL" id="ABG32828.1"/>
    </source>
</evidence>
<gene>
    <name evidence="1" type="ordered locus">RD1_3329</name>
</gene>